<accession>A0A9D2LZS2</accession>
<organism evidence="1 2">
    <name type="scientific">Candidatus Acutalibacter ornithocaccae</name>
    <dbReference type="NCBI Taxonomy" id="2838416"/>
    <lineage>
        <taxon>Bacteria</taxon>
        <taxon>Bacillati</taxon>
        <taxon>Bacillota</taxon>
        <taxon>Clostridia</taxon>
        <taxon>Eubacteriales</taxon>
        <taxon>Acutalibacteraceae</taxon>
        <taxon>Acutalibacter</taxon>
    </lineage>
</organism>
<reference evidence="1" key="1">
    <citation type="journal article" date="2021" name="PeerJ">
        <title>Extensive microbial diversity within the chicken gut microbiome revealed by metagenomics and culture.</title>
        <authorList>
            <person name="Gilroy R."/>
            <person name="Ravi A."/>
            <person name="Getino M."/>
            <person name="Pursley I."/>
            <person name="Horton D.L."/>
            <person name="Alikhan N.F."/>
            <person name="Baker D."/>
            <person name="Gharbi K."/>
            <person name="Hall N."/>
            <person name="Watson M."/>
            <person name="Adriaenssens E.M."/>
            <person name="Foster-Nyarko E."/>
            <person name="Jarju S."/>
            <person name="Secka A."/>
            <person name="Antonio M."/>
            <person name="Oren A."/>
            <person name="Chaudhuri R.R."/>
            <person name="La Ragione R."/>
            <person name="Hildebrand F."/>
            <person name="Pallen M.J."/>
        </authorList>
    </citation>
    <scope>NUCLEOTIDE SEQUENCE</scope>
    <source>
        <strain evidence="1">ChiBcolR8-3208</strain>
    </source>
</reference>
<comment type="caution">
    <text evidence="1">The sequence shown here is derived from an EMBL/GenBank/DDBJ whole genome shotgun (WGS) entry which is preliminary data.</text>
</comment>
<evidence type="ECO:0000313" key="1">
    <source>
        <dbReference type="EMBL" id="HJB38322.1"/>
    </source>
</evidence>
<gene>
    <name evidence="1" type="ORF">H9942_09705</name>
</gene>
<sequence>MELDLTAVKTAFAQFSGEAADETGTQREALCAALCGQCARQVASLVRGDLSQAAQALWEAPLEELAAAQAFYQLLLTEEAVTPASIIAGDLRLAGGSRSEKAAQLVAEKRRAASPALVETDFAFCNIRKGEEDGSAQ</sequence>
<proteinExistence type="predicted"/>
<dbReference type="AlphaFoldDB" id="A0A9D2LZS2"/>
<name>A0A9D2LZS2_9FIRM</name>
<protein>
    <submittedName>
        <fullName evidence="1">Uncharacterized protein</fullName>
    </submittedName>
</protein>
<dbReference type="Proteomes" id="UP000824214">
    <property type="component" value="Unassembled WGS sequence"/>
</dbReference>
<reference evidence="1" key="2">
    <citation type="submission" date="2021-04" db="EMBL/GenBank/DDBJ databases">
        <authorList>
            <person name="Gilroy R."/>
        </authorList>
    </citation>
    <scope>NUCLEOTIDE SEQUENCE</scope>
    <source>
        <strain evidence="1">ChiBcolR8-3208</strain>
    </source>
</reference>
<dbReference type="EMBL" id="DWXZ01000208">
    <property type="protein sequence ID" value="HJB38322.1"/>
    <property type="molecule type" value="Genomic_DNA"/>
</dbReference>
<evidence type="ECO:0000313" key="2">
    <source>
        <dbReference type="Proteomes" id="UP000824214"/>
    </source>
</evidence>